<reference evidence="2" key="1">
    <citation type="journal article" date="2015" name="ISME J.">
        <title>Aquifer environment selects for microbial species cohorts in sediment and groundwater.</title>
        <authorList>
            <person name="Hug L.A."/>
            <person name="Thomas B.C."/>
            <person name="Brown C.T."/>
            <person name="Frischkorn K.R."/>
            <person name="Williams K.H."/>
            <person name="Tringe S.G."/>
            <person name="Banfield J.F."/>
        </authorList>
    </citation>
    <scope>NUCLEOTIDE SEQUENCE</scope>
</reference>
<organism evidence="2">
    <name type="scientific">uncultured archaeon Rifle_16ft_4_minimus_1461</name>
    <dbReference type="NCBI Taxonomy" id="1665151"/>
    <lineage>
        <taxon>Archaea</taxon>
        <taxon>environmental samples</taxon>
    </lineage>
</organism>
<evidence type="ECO:0000259" key="1">
    <source>
        <dbReference type="Pfam" id="PF05050"/>
    </source>
</evidence>
<dbReference type="PANTHER" id="PTHR34203:SF15">
    <property type="entry name" value="SLL1173 PROTEIN"/>
    <property type="match status" value="1"/>
</dbReference>
<dbReference type="Pfam" id="PF05050">
    <property type="entry name" value="Methyltransf_21"/>
    <property type="match status" value="1"/>
</dbReference>
<dbReference type="GO" id="GO:0008168">
    <property type="term" value="F:methyltransferase activity"/>
    <property type="evidence" value="ECO:0007669"/>
    <property type="project" value="UniProtKB-KW"/>
</dbReference>
<dbReference type="InterPro" id="IPR052514">
    <property type="entry name" value="SAM-dependent_MTase"/>
</dbReference>
<name>A0A0H4T0P5_9ARCH</name>
<dbReference type="Gene3D" id="3.40.50.150">
    <property type="entry name" value="Vaccinia Virus protein VP39"/>
    <property type="match status" value="1"/>
</dbReference>
<proteinExistence type="predicted"/>
<dbReference type="SUPFAM" id="SSF53335">
    <property type="entry name" value="S-adenosyl-L-methionine-dependent methyltransferases"/>
    <property type="match status" value="1"/>
</dbReference>
<evidence type="ECO:0000313" key="2">
    <source>
        <dbReference type="EMBL" id="AKQ01078.1"/>
    </source>
</evidence>
<sequence>MFFKALKVIREVFIQSQDNILVKIWFGIAFFTYYFSKKILGINISFFPAMVLLLHNCKFKTRKNTIDFWMVVKSHEDKFTSYLTNQKEKGIFIDVGTHIGRYSILMAKKKWEVFSFEPLKTNFNQFKINASLNGIEKNIHFYNTGIGDKKRKTKIFYDKNKGGEASIVFNKSMLTEEINLDKLDNLLKFSSQKRIILKIDVEGFEYEVLKGARNFIKRNNPDIFIEIWDKNKKRDYTFFKKVGYSSKDGELWIKDR</sequence>
<dbReference type="NCBIfam" id="TIGR01444">
    <property type="entry name" value="fkbM_fam"/>
    <property type="match status" value="1"/>
</dbReference>
<keyword evidence="2" id="KW-0808">Transferase</keyword>
<dbReference type="InterPro" id="IPR029063">
    <property type="entry name" value="SAM-dependent_MTases_sf"/>
</dbReference>
<dbReference type="InterPro" id="IPR006342">
    <property type="entry name" value="FkbM_mtfrase"/>
</dbReference>
<protein>
    <submittedName>
        <fullName evidence="2">Methyltransferase FkbM</fullName>
    </submittedName>
</protein>
<dbReference type="GO" id="GO:0032259">
    <property type="term" value="P:methylation"/>
    <property type="evidence" value="ECO:0007669"/>
    <property type="project" value="UniProtKB-KW"/>
</dbReference>
<keyword evidence="2" id="KW-0489">Methyltransferase</keyword>
<feature type="domain" description="Methyltransferase FkbM" evidence="1">
    <location>
        <begin position="94"/>
        <end position="229"/>
    </location>
</feature>
<dbReference type="EMBL" id="KT006950">
    <property type="protein sequence ID" value="AKQ01078.1"/>
    <property type="molecule type" value="Genomic_DNA"/>
</dbReference>
<dbReference type="AlphaFoldDB" id="A0A0H4T0P5"/>
<dbReference type="PANTHER" id="PTHR34203">
    <property type="entry name" value="METHYLTRANSFERASE, FKBM FAMILY PROTEIN"/>
    <property type="match status" value="1"/>
</dbReference>
<accession>A0A0H4T0P5</accession>